<dbReference type="Gene3D" id="1.20.1250.20">
    <property type="entry name" value="MFS general substrate transporter like domains"/>
    <property type="match status" value="1"/>
</dbReference>
<evidence type="ECO:0000256" key="5">
    <source>
        <dbReference type="ARBA" id="ARBA00023136"/>
    </source>
</evidence>
<comment type="caution">
    <text evidence="8">The sequence shown here is derived from an EMBL/GenBank/DDBJ whole genome shotgun (WGS) entry which is preliminary data.</text>
</comment>
<dbReference type="FunFam" id="1.20.1250.20:FF:000013">
    <property type="entry name" value="MFS general substrate transporter"/>
    <property type="match status" value="1"/>
</dbReference>
<keyword evidence="9" id="KW-1185">Reference proteome</keyword>
<evidence type="ECO:0000256" key="6">
    <source>
        <dbReference type="SAM" id="Phobius"/>
    </source>
</evidence>
<feature type="transmembrane region" description="Helical" evidence="6">
    <location>
        <begin position="49"/>
        <end position="66"/>
    </location>
</feature>
<feature type="transmembrane region" description="Helical" evidence="6">
    <location>
        <begin position="346"/>
        <end position="365"/>
    </location>
</feature>
<gene>
    <name evidence="8" type="ORF">EJ08DRAFT_699360</name>
</gene>
<dbReference type="OrthoDB" id="2962993at2759"/>
<feature type="transmembrane region" description="Helical" evidence="6">
    <location>
        <begin position="150"/>
        <end position="170"/>
    </location>
</feature>
<organism evidence="8 9">
    <name type="scientific">Tothia fuscella</name>
    <dbReference type="NCBI Taxonomy" id="1048955"/>
    <lineage>
        <taxon>Eukaryota</taxon>
        <taxon>Fungi</taxon>
        <taxon>Dikarya</taxon>
        <taxon>Ascomycota</taxon>
        <taxon>Pezizomycotina</taxon>
        <taxon>Dothideomycetes</taxon>
        <taxon>Pleosporomycetidae</taxon>
        <taxon>Venturiales</taxon>
        <taxon>Cylindrosympodiaceae</taxon>
        <taxon>Tothia</taxon>
    </lineage>
</organism>
<dbReference type="EMBL" id="MU007057">
    <property type="protein sequence ID" value="KAF2427825.1"/>
    <property type="molecule type" value="Genomic_DNA"/>
</dbReference>
<dbReference type="PANTHER" id="PTHR43791">
    <property type="entry name" value="PERMEASE-RELATED"/>
    <property type="match status" value="1"/>
</dbReference>
<evidence type="ECO:0000256" key="3">
    <source>
        <dbReference type="ARBA" id="ARBA00022692"/>
    </source>
</evidence>
<protein>
    <submittedName>
        <fullName evidence="8">High-affinity nicotinic acid transporter-like protein</fullName>
    </submittedName>
</protein>
<reference evidence="8" key="1">
    <citation type="journal article" date="2020" name="Stud. Mycol.">
        <title>101 Dothideomycetes genomes: a test case for predicting lifestyles and emergence of pathogens.</title>
        <authorList>
            <person name="Haridas S."/>
            <person name="Albert R."/>
            <person name="Binder M."/>
            <person name="Bloem J."/>
            <person name="Labutti K."/>
            <person name="Salamov A."/>
            <person name="Andreopoulos B."/>
            <person name="Baker S."/>
            <person name="Barry K."/>
            <person name="Bills G."/>
            <person name="Bluhm B."/>
            <person name="Cannon C."/>
            <person name="Castanera R."/>
            <person name="Culley D."/>
            <person name="Daum C."/>
            <person name="Ezra D."/>
            <person name="Gonzalez J."/>
            <person name="Henrissat B."/>
            <person name="Kuo A."/>
            <person name="Liang C."/>
            <person name="Lipzen A."/>
            <person name="Lutzoni F."/>
            <person name="Magnuson J."/>
            <person name="Mondo S."/>
            <person name="Nolan M."/>
            <person name="Ohm R."/>
            <person name="Pangilinan J."/>
            <person name="Park H.-J."/>
            <person name="Ramirez L."/>
            <person name="Alfaro M."/>
            <person name="Sun H."/>
            <person name="Tritt A."/>
            <person name="Yoshinaga Y."/>
            <person name="Zwiers L.-H."/>
            <person name="Turgeon B."/>
            <person name="Goodwin S."/>
            <person name="Spatafora J."/>
            <person name="Crous P."/>
            <person name="Grigoriev I."/>
        </authorList>
    </citation>
    <scope>NUCLEOTIDE SEQUENCE</scope>
    <source>
        <strain evidence="8">CBS 130266</strain>
    </source>
</reference>
<dbReference type="SUPFAM" id="SSF103473">
    <property type="entry name" value="MFS general substrate transporter"/>
    <property type="match status" value="1"/>
</dbReference>
<dbReference type="InterPro" id="IPR020846">
    <property type="entry name" value="MFS_dom"/>
</dbReference>
<keyword evidence="3 6" id="KW-0812">Transmembrane</keyword>
<sequence length="491" mass="53716">MSVEPTYETKTAVAQIDTKEQQAEVSSTEEAGEIIFIDPVKEAAARRKFDIYVLPVSVIFLVLASLDRNNLGNARVFGFDRDIGLTGRQFGNINTLSNVMTILFELPWVLAVKRFGANKAIGTAFVLWSASTLGTAFIKNYGQAIACRMILNAAEAGLAQGFAYLFSTIYPRELAGKRIMTTNLAQCISGAFGGLFAYAVQTMGDVNGFAAWRWLFVIEFLVTIVVGGIGWIFLPKSAESAWFLNAEEKETMRLKMMRDMALRGEGSVDRKWVKIALTDPFVWGLGIAFFTSSVAINGFGVFLPTIIQGMGFKSLSVNYMTIPIYVLGAISLVIQVYFSDKLRKRGLIIMACCVPVAAGYLMAVGTSNQHVGYAGMFVLVLGLYPISTLAVTWITTNLSPDSKRAIGMPVAYSIANISSVVSSQLYPTQQGPRYIQGNAISAGLTVVSFFLYGGCWFLLRRRNMNKQKLLDSGATTNGKEGDQSLETMYIL</sequence>
<dbReference type="PROSITE" id="PS50850">
    <property type="entry name" value="MFS"/>
    <property type="match status" value="1"/>
</dbReference>
<dbReference type="Pfam" id="PF07690">
    <property type="entry name" value="MFS_1"/>
    <property type="match status" value="1"/>
</dbReference>
<keyword evidence="4 6" id="KW-1133">Transmembrane helix</keyword>
<dbReference type="PANTHER" id="PTHR43791:SF24">
    <property type="entry name" value="NICOTINIC ACID PLASMA MEMBRANE TRANSPORTER"/>
    <property type="match status" value="1"/>
</dbReference>
<accession>A0A9P4NMR6</accession>
<comment type="subcellular location">
    <subcellularLocation>
        <location evidence="1">Membrane</location>
        <topology evidence="1">Multi-pass membrane protein</topology>
    </subcellularLocation>
</comment>
<dbReference type="GO" id="GO:0016020">
    <property type="term" value="C:membrane"/>
    <property type="evidence" value="ECO:0007669"/>
    <property type="project" value="UniProtKB-SubCell"/>
</dbReference>
<feature type="transmembrane region" description="Helical" evidence="6">
    <location>
        <begin position="182"/>
        <end position="200"/>
    </location>
</feature>
<dbReference type="InterPro" id="IPR036259">
    <property type="entry name" value="MFS_trans_sf"/>
</dbReference>
<keyword evidence="5 6" id="KW-0472">Membrane</keyword>
<feature type="transmembrane region" description="Helical" evidence="6">
    <location>
        <begin position="212"/>
        <end position="234"/>
    </location>
</feature>
<evidence type="ECO:0000313" key="9">
    <source>
        <dbReference type="Proteomes" id="UP000800235"/>
    </source>
</evidence>
<evidence type="ECO:0000256" key="2">
    <source>
        <dbReference type="ARBA" id="ARBA00022448"/>
    </source>
</evidence>
<proteinExistence type="predicted"/>
<feature type="transmembrane region" description="Helical" evidence="6">
    <location>
        <begin position="120"/>
        <end position="138"/>
    </location>
</feature>
<evidence type="ECO:0000256" key="4">
    <source>
        <dbReference type="ARBA" id="ARBA00022989"/>
    </source>
</evidence>
<evidence type="ECO:0000313" key="8">
    <source>
        <dbReference type="EMBL" id="KAF2427825.1"/>
    </source>
</evidence>
<dbReference type="Proteomes" id="UP000800235">
    <property type="component" value="Unassembled WGS sequence"/>
</dbReference>
<name>A0A9P4NMR6_9PEZI</name>
<feature type="transmembrane region" description="Helical" evidence="6">
    <location>
        <begin position="319"/>
        <end position="339"/>
    </location>
</feature>
<feature type="transmembrane region" description="Helical" evidence="6">
    <location>
        <begin position="281"/>
        <end position="307"/>
    </location>
</feature>
<feature type="domain" description="Major facilitator superfamily (MFS) profile" evidence="7">
    <location>
        <begin position="53"/>
        <end position="465"/>
    </location>
</feature>
<dbReference type="GO" id="GO:0022857">
    <property type="term" value="F:transmembrane transporter activity"/>
    <property type="evidence" value="ECO:0007669"/>
    <property type="project" value="InterPro"/>
</dbReference>
<feature type="transmembrane region" description="Helical" evidence="6">
    <location>
        <begin position="439"/>
        <end position="459"/>
    </location>
</feature>
<evidence type="ECO:0000259" key="7">
    <source>
        <dbReference type="PROSITE" id="PS50850"/>
    </source>
</evidence>
<feature type="transmembrane region" description="Helical" evidence="6">
    <location>
        <begin position="371"/>
        <end position="394"/>
    </location>
</feature>
<dbReference type="AlphaFoldDB" id="A0A9P4NMR6"/>
<dbReference type="InterPro" id="IPR011701">
    <property type="entry name" value="MFS"/>
</dbReference>
<keyword evidence="2" id="KW-0813">Transport</keyword>
<evidence type="ECO:0000256" key="1">
    <source>
        <dbReference type="ARBA" id="ARBA00004141"/>
    </source>
</evidence>